<accession>A0A193C3J2</accession>
<protein>
    <recommendedName>
        <fullName evidence="1">SnoaL-like domain-containing protein</fullName>
    </recommendedName>
</protein>
<dbReference type="InterPro" id="IPR032710">
    <property type="entry name" value="NTF2-like_dom_sf"/>
</dbReference>
<dbReference type="EMBL" id="CP016174">
    <property type="protein sequence ID" value="ANN18958.1"/>
    <property type="molecule type" value="Genomic_DNA"/>
</dbReference>
<evidence type="ECO:0000313" key="2">
    <source>
        <dbReference type="EMBL" id="ANN18958.1"/>
    </source>
</evidence>
<dbReference type="KEGG" id="aori:SD37_27265"/>
<reference evidence="2 3" key="1">
    <citation type="journal article" date="2015" name="Genome Announc.">
        <title>Draft Genome Sequence of Norvancomycin-Producing Strain Amycolatopsis orientalis CPCC200066.</title>
        <authorList>
            <person name="Lei X."/>
            <person name="Yuan F."/>
            <person name="Shi Y."/>
            <person name="Li X."/>
            <person name="Wang L."/>
            <person name="Hong B."/>
        </authorList>
    </citation>
    <scope>NUCLEOTIDE SEQUENCE [LARGE SCALE GENOMIC DNA]</scope>
    <source>
        <strain evidence="2 3">B-37</strain>
    </source>
</reference>
<dbReference type="Gene3D" id="3.10.450.50">
    <property type="match status" value="1"/>
</dbReference>
<dbReference type="InterPro" id="IPR037401">
    <property type="entry name" value="SnoaL-like"/>
</dbReference>
<evidence type="ECO:0000313" key="3">
    <source>
        <dbReference type="Proteomes" id="UP000093695"/>
    </source>
</evidence>
<dbReference type="AlphaFoldDB" id="A0A193C3J2"/>
<dbReference type="Proteomes" id="UP000093695">
    <property type="component" value="Chromosome"/>
</dbReference>
<feature type="domain" description="SnoaL-like" evidence="1">
    <location>
        <begin position="15"/>
        <end position="103"/>
    </location>
</feature>
<keyword evidence="3" id="KW-1185">Reference proteome</keyword>
<gene>
    <name evidence="2" type="ORF">SD37_27265</name>
</gene>
<dbReference type="STRING" id="31958.SD37_27265"/>
<proteinExistence type="predicted"/>
<evidence type="ECO:0000259" key="1">
    <source>
        <dbReference type="Pfam" id="PF12680"/>
    </source>
</evidence>
<dbReference type="Pfam" id="PF12680">
    <property type="entry name" value="SnoaL_2"/>
    <property type="match status" value="1"/>
</dbReference>
<sequence>MTTTKKIVLDCFENLFVHKDFAAAGTNVHPDFVTHSPGFPSGRDAFVEAMKNSPMIGADVSIKRVIADDDHAVVHLHVVPAGDERGVAVVDIVRVENGLIVEHWDVKQPVPPAAEVPKGMF</sequence>
<name>A0A193C3J2_AMYOR</name>
<organism evidence="2 3">
    <name type="scientific">Amycolatopsis orientalis</name>
    <name type="common">Nocardia orientalis</name>
    <dbReference type="NCBI Taxonomy" id="31958"/>
    <lineage>
        <taxon>Bacteria</taxon>
        <taxon>Bacillati</taxon>
        <taxon>Actinomycetota</taxon>
        <taxon>Actinomycetes</taxon>
        <taxon>Pseudonocardiales</taxon>
        <taxon>Pseudonocardiaceae</taxon>
        <taxon>Amycolatopsis</taxon>
    </lineage>
</organism>
<dbReference type="SUPFAM" id="SSF54427">
    <property type="entry name" value="NTF2-like"/>
    <property type="match status" value="1"/>
</dbReference>
<dbReference type="RefSeq" id="WP_044849978.1">
    <property type="nucleotide sequence ID" value="NZ_CP016174.1"/>
</dbReference>